<dbReference type="GeneID" id="89500171"/>
<feature type="transmembrane region" description="Helical" evidence="1">
    <location>
        <begin position="64"/>
        <end position="82"/>
    </location>
</feature>
<protein>
    <submittedName>
        <fullName evidence="2">Branched-chain amino acid transport protein AzlD</fullName>
    </submittedName>
</protein>
<evidence type="ECO:0000313" key="3">
    <source>
        <dbReference type="Proteomes" id="UP000012081"/>
    </source>
</evidence>
<gene>
    <name evidence="2" type="ORF">I532_06585</name>
</gene>
<dbReference type="OrthoDB" id="2377094at2"/>
<feature type="transmembrane region" description="Helical" evidence="1">
    <location>
        <begin position="6"/>
        <end position="28"/>
    </location>
</feature>
<dbReference type="EMBL" id="APBN01000002">
    <property type="protein sequence ID" value="EMT53659.1"/>
    <property type="molecule type" value="Genomic_DNA"/>
</dbReference>
<dbReference type="PATRIC" id="fig|1300222.3.peg.1351"/>
<proteinExistence type="predicted"/>
<dbReference type="InterPro" id="IPR008407">
    <property type="entry name" value="Brnchd-chn_aa_trnsp_AzlD"/>
</dbReference>
<reference evidence="2 3" key="1">
    <citation type="submission" date="2013-03" db="EMBL/GenBank/DDBJ databases">
        <title>Assembly of a new bacterial strain Brevibacillus borstelensis AK1.</title>
        <authorList>
            <person name="Rajan I."/>
            <person name="PoliReddy D."/>
            <person name="Sugumar T."/>
            <person name="Rathinam K."/>
            <person name="Alqarawi S."/>
            <person name="Khalil A.B."/>
            <person name="Sivakumar N."/>
        </authorList>
    </citation>
    <scope>NUCLEOTIDE SEQUENCE [LARGE SCALE GENOMIC DNA]</scope>
    <source>
        <strain evidence="2 3">AK1</strain>
    </source>
</reference>
<keyword evidence="3" id="KW-1185">Reference proteome</keyword>
<keyword evidence="1" id="KW-0812">Transmembrane</keyword>
<organism evidence="2 3">
    <name type="scientific">Brevibacillus borstelensis AK1</name>
    <dbReference type="NCBI Taxonomy" id="1300222"/>
    <lineage>
        <taxon>Bacteria</taxon>
        <taxon>Bacillati</taxon>
        <taxon>Bacillota</taxon>
        <taxon>Bacilli</taxon>
        <taxon>Bacillales</taxon>
        <taxon>Paenibacillaceae</taxon>
        <taxon>Brevibacillus</taxon>
    </lineage>
</organism>
<dbReference type="Pfam" id="PF05437">
    <property type="entry name" value="AzlD"/>
    <property type="match status" value="1"/>
</dbReference>
<sequence>MNGDLRMFLLILAMGIVTYFTRRAFLTLPESFFTARLKNGLDMIPLGIFAALIFPSLFVKGGEWTFNPLYAGASVICVLVMIRWKNVFLGFGISLFLVLLVKFLAPVSA</sequence>
<comment type="caution">
    <text evidence="2">The sequence shown here is derived from an EMBL/GenBank/DDBJ whole genome shotgun (WGS) entry which is preliminary data.</text>
</comment>
<keyword evidence="1" id="KW-1133">Transmembrane helix</keyword>
<dbReference type="STRING" id="1300222.I532_06585"/>
<evidence type="ECO:0000313" key="2">
    <source>
        <dbReference type="EMBL" id="EMT53659.1"/>
    </source>
</evidence>
<evidence type="ECO:0000256" key="1">
    <source>
        <dbReference type="SAM" id="Phobius"/>
    </source>
</evidence>
<feature type="transmembrane region" description="Helical" evidence="1">
    <location>
        <begin position="40"/>
        <end position="58"/>
    </location>
</feature>
<dbReference type="RefSeq" id="WP_003387169.1">
    <property type="nucleotide sequence ID" value="NZ_APBN01000002.1"/>
</dbReference>
<name>M8DBK1_9BACL</name>
<dbReference type="Proteomes" id="UP000012081">
    <property type="component" value="Unassembled WGS sequence"/>
</dbReference>
<accession>M8DBK1</accession>
<keyword evidence="1" id="KW-0472">Membrane</keyword>
<dbReference type="AlphaFoldDB" id="M8DBK1"/>
<feature type="transmembrane region" description="Helical" evidence="1">
    <location>
        <begin position="87"/>
        <end position="105"/>
    </location>
</feature>